<comment type="caution">
    <text evidence="3">The sequence shown here is derived from an EMBL/GenBank/DDBJ whole genome shotgun (WGS) entry which is preliminary data.</text>
</comment>
<dbReference type="Gene3D" id="2.130.10.10">
    <property type="entry name" value="YVTN repeat-like/Quinoprotein amine dehydrogenase"/>
    <property type="match status" value="1"/>
</dbReference>
<evidence type="ECO:0000313" key="4">
    <source>
        <dbReference type="Proteomes" id="UP000886653"/>
    </source>
</evidence>
<feature type="domain" description="Transcription factor IIIC putative zinc-finger" evidence="2">
    <location>
        <begin position="619"/>
        <end position="669"/>
    </location>
</feature>
<feature type="domain" description="Transcription factor IIIC 90kDa subunit N-terminal" evidence="1">
    <location>
        <begin position="30"/>
        <end position="455"/>
    </location>
</feature>
<dbReference type="GO" id="GO:0000127">
    <property type="term" value="C:transcription factor TFIIIC complex"/>
    <property type="evidence" value="ECO:0007669"/>
    <property type="project" value="InterPro"/>
</dbReference>
<protein>
    <recommendedName>
        <fullName evidence="5">Transcription factor IIIC 90kDa subunit N-terminal domain-containing protein</fullName>
    </recommendedName>
</protein>
<dbReference type="GO" id="GO:0004402">
    <property type="term" value="F:histone acetyltransferase activity"/>
    <property type="evidence" value="ECO:0007669"/>
    <property type="project" value="InterPro"/>
</dbReference>
<proteinExistence type="predicted"/>
<dbReference type="AlphaFoldDB" id="A0A9P6NF86"/>
<dbReference type="PANTHER" id="PTHR15496">
    <property type="entry name" value="GENERAL TRANSCRIPTION FACTOR 3C POLYPEPTIDE 4 FAMILY"/>
    <property type="match status" value="1"/>
</dbReference>
<keyword evidence="4" id="KW-1185">Reference proteome</keyword>
<dbReference type="EMBL" id="MU167285">
    <property type="protein sequence ID" value="KAG0144959.1"/>
    <property type="molecule type" value="Genomic_DNA"/>
</dbReference>
<evidence type="ECO:0008006" key="5">
    <source>
        <dbReference type="Google" id="ProtNLM"/>
    </source>
</evidence>
<dbReference type="PANTHER" id="PTHR15496:SF2">
    <property type="entry name" value="GENERAL TRANSCRIPTION FACTOR 3C POLYPEPTIDE 4"/>
    <property type="match status" value="1"/>
</dbReference>
<dbReference type="Proteomes" id="UP000886653">
    <property type="component" value="Unassembled WGS sequence"/>
</dbReference>
<dbReference type="Pfam" id="PF12660">
    <property type="entry name" value="zf-TFIIIC"/>
    <property type="match status" value="1"/>
</dbReference>
<dbReference type="Pfam" id="PF12657">
    <property type="entry name" value="TFIIIC_delta"/>
    <property type="match status" value="1"/>
</dbReference>
<name>A0A9P6NF86_9BASI</name>
<organism evidence="3 4">
    <name type="scientific">Cronartium quercuum f. sp. fusiforme G11</name>
    <dbReference type="NCBI Taxonomy" id="708437"/>
    <lineage>
        <taxon>Eukaryota</taxon>
        <taxon>Fungi</taxon>
        <taxon>Dikarya</taxon>
        <taxon>Basidiomycota</taxon>
        <taxon>Pucciniomycotina</taxon>
        <taxon>Pucciniomycetes</taxon>
        <taxon>Pucciniales</taxon>
        <taxon>Coleosporiaceae</taxon>
        <taxon>Cronartium</taxon>
    </lineage>
</organism>
<evidence type="ECO:0000259" key="1">
    <source>
        <dbReference type="Pfam" id="PF12657"/>
    </source>
</evidence>
<dbReference type="InterPro" id="IPR024764">
    <property type="entry name" value="TFIIIC_Znf"/>
</dbReference>
<gene>
    <name evidence="3" type="ORF">CROQUDRAFT_723694</name>
</gene>
<dbReference type="InterPro" id="IPR044230">
    <property type="entry name" value="GTF3C4"/>
</dbReference>
<dbReference type="InterPro" id="IPR024761">
    <property type="entry name" value="TFIIIC_delta_N"/>
</dbReference>
<evidence type="ECO:0000313" key="3">
    <source>
        <dbReference type="EMBL" id="KAG0144959.1"/>
    </source>
</evidence>
<dbReference type="GO" id="GO:0006384">
    <property type="term" value="P:transcription initiation at RNA polymerase III promoter"/>
    <property type="evidence" value="ECO:0007669"/>
    <property type="project" value="InterPro"/>
</dbReference>
<reference evidence="3" key="1">
    <citation type="submission" date="2013-11" db="EMBL/GenBank/DDBJ databases">
        <title>Genome sequence of the fusiform rust pathogen reveals effectors for host alternation and coevolution with pine.</title>
        <authorList>
            <consortium name="DOE Joint Genome Institute"/>
            <person name="Smith K."/>
            <person name="Pendleton A."/>
            <person name="Kubisiak T."/>
            <person name="Anderson C."/>
            <person name="Salamov A."/>
            <person name="Aerts A."/>
            <person name="Riley R."/>
            <person name="Clum A."/>
            <person name="Lindquist E."/>
            <person name="Ence D."/>
            <person name="Campbell M."/>
            <person name="Kronenberg Z."/>
            <person name="Feau N."/>
            <person name="Dhillon B."/>
            <person name="Hamelin R."/>
            <person name="Burleigh J."/>
            <person name="Smith J."/>
            <person name="Yandell M."/>
            <person name="Nelson C."/>
            <person name="Grigoriev I."/>
            <person name="Davis J."/>
        </authorList>
    </citation>
    <scope>NUCLEOTIDE SEQUENCE</scope>
    <source>
        <strain evidence="3">G11</strain>
    </source>
</reference>
<dbReference type="OrthoDB" id="421374at2759"/>
<accession>A0A9P6NF86</accession>
<sequence>MTQPDYQPNSIVFRSTTLSTLPLAASGLEWSGDGQALVVTRSNIYLLTPIPDPGSGSGFCSTVIEIDKHLGLPWFKHSNTFAAITPSSIDRFWRAATWSPSALTVLGTSIFAALTTNCDVFIYKPTTDPKTGLWKNPQAVNISEKLLAHTFSLADDDPETFISQSSEAAARRARFTAAVLRAQAISIAWSHPAGPEGADQSLLAVGGRRGDLSLWRYKPNGKMEMDAFESVCANGEGVNMLSWSSWRDSDSQAFLALANSRGQVHVLRVVRVEQAQLRIERELVFCDLNNSAVITNMKWIESEDEPVLVFTRLGELLACSVSPGSVPHVIAIPPPDPRLDWAGASTSWAPCTDLSIVPRTKDIVLSMHNGLLYSATYSTSGLSIDITRSYELSADMRAKLRRLAGRAVTKQDAMKIYGSKLVGSRGLLSWVFEIDEPNYFRYKPENRQSVIFALAPISGFKRDPVGEVEWLLKEPVSCSRLAPVARLLPVLLDLEKESAETAKRMIELLTVDGAQAPSLDSLRLRVTLSRFLLRQSSSAALVDAHVKLSRLIAHAVVQTLSQTFRPTTDFATTARYAHASLTIPQPLEATIPQLLAPEVASHRLTDADRLATSLEGFLDPCPACQVPIPFDNLRLGICGAGHVWDRCAVTFEILACGKVKTCEGCGRKAGVSTETWGRSCAYCGCRWRMTSYA</sequence>
<dbReference type="SUPFAM" id="SSF69322">
    <property type="entry name" value="Tricorn protease domain 2"/>
    <property type="match status" value="1"/>
</dbReference>
<evidence type="ECO:0000259" key="2">
    <source>
        <dbReference type="Pfam" id="PF12660"/>
    </source>
</evidence>
<dbReference type="InterPro" id="IPR015943">
    <property type="entry name" value="WD40/YVTN_repeat-like_dom_sf"/>
</dbReference>